<feature type="transmembrane region" description="Helical" evidence="1">
    <location>
        <begin position="71"/>
        <end position="88"/>
    </location>
</feature>
<dbReference type="OrthoDB" id="5432013at2"/>
<keyword evidence="1" id="KW-0812">Transmembrane</keyword>
<keyword evidence="3" id="KW-1185">Reference proteome</keyword>
<dbReference type="Proteomes" id="UP000184603">
    <property type="component" value="Unassembled WGS sequence"/>
</dbReference>
<protein>
    <submittedName>
        <fullName evidence="2">Uncharacterized protein</fullName>
    </submittedName>
</protein>
<evidence type="ECO:0000313" key="3">
    <source>
        <dbReference type="Proteomes" id="UP000184603"/>
    </source>
</evidence>
<evidence type="ECO:0000313" key="2">
    <source>
        <dbReference type="EMBL" id="SHO49667.1"/>
    </source>
</evidence>
<sequence length="112" mass="12809">MKLNDPFGRMANRHQRGYESMRDTMHSCGIKTPDAAWEIIRQSKKRAKICIGLAIAVLVLVSLLWPEGAAVTLSLVLFFIVWVATSALNGQRYIRRYIDEELNKKEEKQSDT</sequence>
<dbReference type="RefSeq" id="WP_073614377.1">
    <property type="nucleotide sequence ID" value="NZ_FRFE01000015.1"/>
</dbReference>
<feature type="transmembrane region" description="Helical" evidence="1">
    <location>
        <begin position="47"/>
        <end position="65"/>
    </location>
</feature>
<reference evidence="2 3" key="1">
    <citation type="submission" date="2016-12" db="EMBL/GenBank/DDBJ databases">
        <authorList>
            <person name="Song W.-J."/>
            <person name="Kurnit D.M."/>
        </authorList>
    </citation>
    <scope>NUCLEOTIDE SEQUENCE [LARGE SCALE GENOMIC DNA]</scope>
    <source>
        <strain evidence="2 3">DSM 18488</strain>
    </source>
</reference>
<dbReference type="EMBL" id="FRFE01000015">
    <property type="protein sequence ID" value="SHO49667.1"/>
    <property type="molecule type" value="Genomic_DNA"/>
</dbReference>
<keyword evidence="1" id="KW-1133">Transmembrane helix</keyword>
<dbReference type="AlphaFoldDB" id="A0A1M7YAN8"/>
<evidence type="ECO:0000256" key="1">
    <source>
        <dbReference type="SAM" id="Phobius"/>
    </source>
</evidence>
<keyword evidence="1" id="KW-0472">Membrane</keyword>
<name>A0A1M7YAN8_9BACT</name>
<gene>
    <name evidence="2" type="ORF">SAMN02745220_02990</name>
</gene>
<organism evidence="2 3">
    <name type="scientific">Desulfopila aestuarii DSM 18488</name>
    <dbReference type="NCBI Taxonomy" id="1121416"/>
    <lineage>
        <taxon>Bacteria</taxon>
        <taxon>Pseudomonadati</taxon>
        <taxon>Thermodesulfobacteriota</taxon>
        <taxon>Desulfobulbia</taxon>
        <taxon>Desulfobulbales</taxon>
        <taxon>Desulfocapsaceae</taxon>
        <taxon>Desulfopila</taxon>
    </lineage>
</organism>
<accession>A0A1M7YAN8</accession>
<proteinExistence type="predicted"/>